<evidence type="ECO:0000313" key="2">
    <source>
        <dbReference type="EMBL" id="SUP43220.1"/>
    </source>
</evidence>
<sequence>MNDRKPFVEGKGEKVKFTYTVSGMMIVLTLVLSGCGAETTSNESVKVVTPNTTVATKAQPVEAVAEATRLLQKNEYTAAIAKADEILKIYPNSDEAYSIKGMAMGLNGAAQGGLEFTKKAYKINPNNVSNYYNMAMLYKLEGNLQEAKNWFEKVLAKDPRNTWSVYGIATIYADQGNDEKALEWLKQAISIDPVVKDVARTQDHFVRFHGNPTFDALVK</sequence>
<dbReference type="SMART" id="SM00028">
    <property type="entry name" value="TPR"/>
    <property type="match status" value="3"/>
</dbReference>
<evidence type="ECO:0000256" key="1">
    <source>
        <dbReference type="PROSITE-ProRule" id="PRU00339"/>
    </source>
</evidence>
<gene>
    <name evidence="2" type="primary">yrrB</name>
    <name evidence="2" type="ORF">NCTC12020_01112</name>
</gene>
<keyword evidence="1" id="KW-0802">TPR repeat</keyword>
<protein>
    <submittedName>
        <fullName evidence="2">TPR repeat-containing protein yrrB</fullName>
    </submittedName>
</protein>
<dbReference type="Proteomes" id="UP000255367">
    <property type="component" value="Unassembled WGS sequence"/>
</dbReference>
<organism evidence="2 3">
    <name type="scientific">Veillonella criceti</name>
    <dbReference type="NCBI Taxonomy" id="103891"/>
    <lineage>
        <taxon>Bacteria</taxon>
        <taxon>Bacillati</taxon>
        <taxon>Bacillota</taxon>
        <taxon>Negativicutes</taxon>
        <taxon>Veillonellales</taxon>
        <taxon>Veillonellaceae</taxon>
        <taxon>Veillonella</taxon>
    </lineage>
</organism>
<dbReference type="AlphaFoldDB" id="A0A380NMC4"/>
<dbReference type="PROSITE" id="PS51257">
    <property type="entry name" value="PROKAR_LIPOPROTEIN"/>
    <property type="match status" value="1"/>
</dbReference>
<evidence type="ECO:0000313" key="3">
    <source>
        <dbReference type="Proteomes" id="UP000255367"/>
    </source>
</evidence>
<feature type="repeat" description="TPR" evidence="1">
    <location>
        <begin position="128"/>
        <end position="161"/>
    </location>
</feature>
<dbReference type="InterPro" id="IPR019734">
    <property type="entry name" value="TPR_rpt"/>
</dbReference>
<feature type="repeat" description="TPR" evidence="1">
    <location>
        <begin position="162"/>
        <end position="195"/>
    </location>
</feature>
<dbReference type="EMBL" id="UHIO01000001">
    <property type="protein sequence ID" value="SUP43220.1"/>
    <property type="molecule type" value="Genomic_DNA"/>
</dbReference>
<reference evidence="2 3" key="1">
    <citation type="submission" date="2018-06" db="EMBL/GenBank/DDBJ databases">
        <authorList>
            <consortium name="Pathogen Informatics"/>
            <person name="Doyle S."/>
        </authorList>
    </citation>
    <scope>NUCLEOTIDE SEQUENCE [LARGE SCALE GENOMIC DNA]</scope>
    <source>
        <strain evidence="2 3">NCTC12020</strain>
    </source>
</reference>
<dbReference type="PROSITE" id="PS50005">
    <property type="entry name" value="TPR"/>
    <property type="match status" value="2"/>
</dbReference>
<name>A0A380NMC4_9FIRM</name>
<proteinExistence type="predicted"/>
<dbReference type="PANTHER" id="PTHR12558:SF33">
    <property type="entry name" value="BLL7664 PROTEIN"/>
    <property type="match status" value="1"/>
</dbReference>
<dbReference type="NCBIfam" id="NF047558">
    <property type="entry name" value="TPR_END_plus"/>
    <property type="match status" value="1"/>
</dbReference>
<dbReference type="Gene3D" id="1.25.40.10">
    <property type="entry name" value="Tetratricopeptide repeat domain"/>
    <property type="match status" value="1"/>
</dbReference>
<dbReference type="Pfam" id="PF14559">
    <property type="entry name" value="TPR_19"/>
    <property type="match status" value="1"/>
</dbReference>
<dbReference type="InterPro" id="IPR011990">
    <property type="entry name" value="TPR-like_helical_dom_sf"/>
</dbReference>
<dbReference type="SUPFAM" id="SSF48452">
    <property type="entry name" value="TPR-like"/>
    <property type="match status" value="1"/>
</dbReference>
<accession>A0A380NMC4</accession>
<keyword evidence="3" id="KW-1185">Reference proteome</keyword>
<dbReference type="PANTHER" id="PTHR12558">
    <property type="entry name" value="CELL DIVISION CYCLE 16,23,27"/>
    <property type="match status" value="1"/>
</dbReference>